<dbReference type="Pfam" id="PF00711">
    <property type="entry name" value="Defensin_beta"/>
    <property type="match status" value="1"/>
</dbReference>
<reference evidence="3" key="1">
    <citation type="submission" date="2017-11" db="EMBL/GenBank/DDBJ databases">
        <authorList>
            <person name="Han C.G."/>
        </authorList>
    </citation>
    <scope>NUCLEOTIDE SEQUENCE</scope>
</reference>
<dbReference type="InterPro" id="IPR001855">
    <property type="entry name" value="Defensin_beta-like"/>
</dbReference>
<name>A0A2H4ZLC1_ALLSI</name>
<evidence type="ECO:0000259" key="2">
    <source>
        <dbReference type="Pfam" id="PF00711"/>
    </source>
</evidence>
<evidence type="ECO:0000256" key="1">
    <source>
        <dbReference type="SAM" id="SignalP"/>
    </source>
</evidence>
<feature type="domain" description="Beta-defensin-like" evidence="2">
    <location>
        <begin position="28"/>
        <end position="60"/>
    </location>
</feature>
<evidence type="ECO:0000313" key="3">
    <source>
        <dbReference type="EMBL" id="AUG31288.1"/>
    </source>
</evidence>
<keyword evidence="1" id="KW-0732">Signal</keyword>
<proteinExistence type="evidence at transcript level"/>
<protein>
    <submittedName>
        <fullName evidence="3">Antimicrobial-peptide</fullName>
    </submittedName>
</protein>
<feature type="signal peptide" evidence="1">
    <location>
        <begin position="1"/>
        <end position="24"/>
    </location>
</feature>
<dbReference type="AlphaFoldDB" id="A0A2H4ZLC1"/>
<accession>A0A2H4ZLC1</accession>
<organism evidence="3">
    <name type="scientific">Alligator sinensis</name>
    <name type="common">Chinese alligator</name>
    <dbReference type="NCBI Taxonomy" id="38654"/>
    <lineage>
        <taxon>Eukaryota</taxon>
        <taxon>Metazoa</taxon>
        <taxon>Chordata</taxon>
        <taxon>Craniata</taxon>
        <taxon>Vertebrata</taxon>
        <taxon>Euteleostomi</taxon>
        <taxon>Archelosauria</taxon>
        <taxon>Archosauria</taxon>
        <taxon>Crocodylia</taxon>
        <taxon>Alligatoridae</taxon>
        <taxon>Alligatorinae</taxon>
        <taxon>Alligator</taxon>
    </lineage>
</organism>
<feature type="chain" id="PRO_5014153691" evidence="1">
    <location>
        <begin position="25"/>
        <end position="75"/>
    </location>
</feature>
<dbReference type="Gene3D" id="3.10.360.10">
    <property type="entry name" value="Antimicrobial Peptide, Beta-defensin 2, Chain A"/>
    <property type="match status" value="1"/>
</dbReference>
<dbReference type="EMBL" id="MG519834">
    <property type="protein sequence ID" value="AUG31288.1"/>
    <property type="molecule type" value="mRNA"/>
</dbReference>
<dbReference type="SUPFAM" id="SSF57392">
    <property type="entry name" value="Defensin-like"/>
    <property type="match status" value="1"/>
</dbReference>
<sequence>MAEKRMLWFVAILILLAVPGNAQGSKNVCRSAGGQCQMGTCLSGEVRIGDCFTPVILCCKKYLARKTTGELQGGA</sequence>
<dbReference type="GO" id="GO:0005576">
    <property type="term" value="C:extracellular region"/>
    <property type="evidence" value="ECO:0007669"/>
    <property type="project" value="InterPro"/>
</dbReference>
<reference evidence="3" key="2">
    <citation type="journal article" date="2018" name="Dev. Comp. Immunol.">
        <title>A crucial role of paralogous ?-defensin genes in the Chinese alligator innate immune system revealed by the first determination of a Crocodilia defensin cluster.</title>
        <authorList>
            <person name="Tang K.Y."/>
            <person name="Wang X."/>
            <person name="Wan Q.H."/>
            <person name="Fang S.G."/>
        </authorList>
    </citation>
    <scope>NUCLEOTIDE SEQUENCE</scope>
</reference>
<dbReference type="GO" id="GO:0006952">
    <property type="term" value="P:defense response"/>
    <property type="evidence" value="ECO:0007669"/>
    <property type="project" value="InterPro"/>
</dbReference>